<comment type="caution">
    <text evidence="2">The sequence shown here is derived from an EMBL/GenBank/DDBJ whole genome shotgun (WGS) entry which is preliminary data.</text>
</comment>
<dbReference type="RefSeq" id="WP_162344362.1">
    <property type="nucleotide sequence ID" value="NZ_JAAEAA010000001.1"/>
</dbReference>
<dbReference type="PROSITE" id="PS51257">
    <property type="entry name" value="PROKAR_LIPOPROTEIN"/>
    <property type="match status" value="1"/>
</dbReference>
<protein>
    <submittedName>
        <fullName evidence="2">Uncharacterized protein</fullName>
    </submittedName>
</protein>
<dbReference type="AlphaFoldDB" id="A0A6B2H1U2"/>
<dbReference type="EMBL" id="JAAEAA010000001">
    <property type="protein sequence ID" value="NDK54297.1"/>
    <property type="molecule type" value="Genomic_DNA"/>
</dbReference>
<organism evidence="2 3">
    <name type="scientific">Pontibacter fetidus</name>
    <dbReference type="NCBI Taxonomy" id="2700082"/>
    <lineage>
        <taxon>Bacteria</taxon>
        <taxon>Pseudomonadati</taxon>
        <taxon>Bacteroidota</taxon>
        <taxon>Cytophagia</taxon>
        <taxon>Cytophagales</taxon>
        <taxon>Hymenobacteraceae</taxon>
        <taxon>Pontibacter</taxon>
    </lineage>
</organism>
<gene>
    <name evidence="2" type="ORF">GWO68_00060</name>
</gene>
<evidence type="ECO:0000313" key="3">
    <source>
        <dbReference type="Proteomes" id="UP000478546"/>
    </source>
</evidence>
<evidence type="ECO:0000313" key="2">
    <source>
        <dbReference type="EMBL" id="NDK54297.1"/>
    </source>
</evidence>
<feature type="signal peptide" evidence="1">
    <location>
        <begin position="1"/>
        <end position="22"/>
    </location>
</feature>
<proteinExistence type="predicted"/>
<reference evidence="2 3" key="1">
    <citation type="submission" date="2020-01" db="EMBL/GenBank/DDBJ databases">
        <authorList>
            <person name="Kim M.K."/>
        </authorList>
    </citation>
    <scope>NUCLEOTIDE SEQUENCE [LARGE SCALE GENOMIC DNA]</scope>
    <source>
        <strain evidence="2 3">BT213</strain>
    </source>
</reference>
<feature type="chain" id="PRO_5025535858" evidence="1">
    <location>
        <begin position="23"/>
        <end position="526"/>
    </location>
</feature>
<keyword evidence="3" id="KW-1185">Reference proteome</keyword>
<accession>A0A6B2H1U2</accession>
<keyword evidence="1" id="KW-0732">Signal</keyword>
<evidence type="ECO:0000256" key="1">
    <source>
        <dbReference type="SAM" id="SignalP"/>
    </source>
</evidence>
<name>A0A6B2H1U2_9BACT</name>
<sequence length="526" mass="59999">MHLRIKRLAFILPLSFLLSGCADNDFFQEDARLEKQAPPDSAWVTAGRHYNTGWLHRFFWGDHNRALWSEPVKVPVFNMQQVQDSLYLSEKGGGFQTTSFEFRDAQGREYAFRSIDKNPVEVLSDFWKPTFVTNIVRDQTSAANPYGALVVPKLAEAAGVNHTNPRIYYVATNDTSLGNYSKLAQGKLFILEEKFKSPADRSPQMAHVSDFGSSDDALELRFKTNTHHFDQKAFARARLLDLLIGDWDRHKGQWDWAIVKKGPETYFEPIPKDRDQVFLKMDDGLIPFIATSRFMARKLETFSSDFSDVKAYMINAKFIDERLLNELTAADWQEIANQMQAALTDNVIESAVKDLPPPIYKFIGKDIATNLKSRRNLLPEAARKMYEILAEEVTIVGSDMQETFVVKRLDNIRVEVTVTRPATTIAPALHLYHRIFYTSETNQLILHGLAEDDTFIVEGNVQQSIPVKIYGGLGEDEITDNSSVQGFKKLTEVYDTERGNKLYFGTEAKDHTTRDVRVHAYDREGN</sequence>
<dbReference type="Proteomes" id="UP000478546">
    <property type="component" value="Unassembled WGS sequence"/>
</dbReference>